<feature type="transmembrane region" description="Helical" evidence="3">
    <location>
        <begin position="12"/>
        <end position="31"/>
    </location>
</feature>
<keyword evidence="3" id="KW-1133">Transmembrane helix</keyword>
<dbReference type="PANTHER" id="PTHR43343">
    <property type="entry name" value="PEPTIDASE S12"/>
    <property type="match status" value="1"/>
</dbReference>
<evidence type="ECO:0000256" key="2">
    <source>
        <dbReference type="ARBA" id="ARBA00022801"/>
    </source>
</evidence>
<keyword evidence="6" id="KW-1185">Reference proteome</keyword>
<dbReference type="PROSITE" id="PS50106">
    <property type="entry name" value="PDZ"/>
    <property type="match status" value="1"/>
</dbReference>
<keyword evidence="3" id="KW-0812">Transmembrane</keyword>
<proteinExistence type="predicted"/>
<dbReference type="InterPro" id="IPR001478">
    <property type="entry name" value="PDZ"/>
</dbReference>
<keyword evidence="3" id="KW-0472">Membrane</keyword>
<organism evidence="5 6">
    <name type="scientific">Limnobacter litoralis</name>
    <dbReference type="NCBI Taxonomy" id="481366"/>
    <lineage>
        <taxon>Bacteria</taxon>
        <taxon>Pseudomonadati</taxon>
        <taxon>Pseudomonadota</taxon>
        <taxon>Betaproteobacteria</taxon>
        <taxon>Burkholderiales</taxon>
        <taxon>Burkholderiaceae</taxon>
        <taxon>Limnobacter</taxon>
    </lineage>
</organism>
<dbReference type="PANTHER" id="PTHR43343:SF3">
    <property type="entry name" value="PROTEASE DO-LIKE 8, CHLOROPLASTIC"/>
    <property type="match status" value="1"/>
</dbReference>
<keyword evidence="1" id="KW-0645">Protease</keyword>
<comment type="caution">
    <text evidence="5">The sequence shown here is derived from an EMBL/GenBank/DDBJ whole genome shotgun (WGS) entry which is preliminary data.</text>
</comment>
<gene>
    <name evidence="5" type="primary">degP</name>
    <name evidence="5" type="ORF">GCM10007875_02340</name>
</gene>
<dbReference type="PRINTS" id="PR00834">
    <property type="entry name" value="PROTEASES2C"/>
</dbReference>
<name>A0ABQ5YNY9_9BURK</name>
<dbReference type="SUPFAM" id="SSF50156">
    <property type="entry name" value="PDZ domain-like"/>
    <property type="match status" value="1"/>
</dbReference>
<keyword evidence="2" id="KW-0378">Hydrolase</keyword>
<feature type="domain" description="PDZ" evidence="4">
    <location>
        <begin position="259"/>
        <end position="358"/>
    </location>
</feature>
<dbReference type="Proteomes" id="UP001156664">
    <property type="component" value="Unassembled WGS sequence"/>
</dbReference>
<evidence type="ECO:0000313" key="6">
    <source>
        <dbReference type="Proteomes" id="UP001156664"/>
    </source>
</evidence>
<dbReference type="RefSeq" id="WP_284279466.1">
    <property type="nucleotide sequence ID" value="NZ_BSOJ01000004.1"/>
</dbReference>
<evidence type="ECO:0000313" key="5">
    <source>
        <dbReference type="EMBL" id="GLR25147.1"/>
    </source>
</evidence>
<dbReference type="Gene3D" id="2.40.10.120">
    <property type="match status" value="1"/>
</dbReference>
<evidence type="ECO:0000259" key="4">
    <source>
        <dbReference type="PROSITE" id="PS50106"/>
    </source>
</evidence>
<dbReference type="SUPFAM" id="SSF50494">
    <property type="entry name" value="Trypsin-like serine proteases"/>
    <property type="match status" value="1"/>
</dbReference>
<sequence>MKTLKQKGASASSLIAFVLIVGVLYLLYHNFSGGQFGGSPQQPAKPRLVEPRGDLSSTEKSVIELFNTSKASVAYIFTESVQGQLFFRRVSEGAGSGFIWDDKGHIVTNAHVVRGANKIRVQLDDSDPLPARLVGIAPSYDLAVVQLLDKPKSALRPIPVGTSHDLQVGQSVFAIGNPFGLSKTLTSGIVSALGRTLPVDNGREIPNVIQTDAAINPGNSGGPLLDSAGRLIGVNTAILSGSGSSAGVGFAIPVDLVNKVVPQLIERGALPRPGIGIAVADESLAMRLGVRGVAVMGVEPGSPAEKAGLVPFDLQNGRLGDIIIAVNRHPVANSGQLSSELEKAGVGATVKLLVIHGDETREVEIQVVDLDG</sequence>
<dbReference type="InterPro" id="IPR051201">
    <property type="entry name" value="Chloro_Bact_Ser_Proteases"/>
</dbReference>
<dbReference type="InterPro" id="IPR036034">
    <property type="entry name" value="PDZ_sf"/>
</dbReference>
<accession>A0ABQ5YNY9</accession>
<dbReference type="Pfam" id="PF13180">
    <property type="entry name" value="PDZ_2"/>
    <property type="match status" value="1"/>
</dbReference>
<dbReference type="EMBL" id="BSOJ01000004">
    <property type="protein sequence ID" value="GLR25147.1"/>
    <property type="molecule type" value="Genomic_DNA"/>
</dbReference>
<evidence type="ECO:0000256" key="1">
    <source>
        <dbReference type="ARBA" id="ARBA00022670"/>
    </source>
</evidence>
<protein>
    <submittedName>
        <fullName evidence="5">2-alkenal reductase</fullName>
    </submittedName>
</protein>
<dbReference type="Pfam" id="PF13365">
    <property type="entry name" value="Trypsin_2"/>
    <property type="match status" value="1"/>
</dbReference>
<reference evidence="6" key="1">
    <citation type="journal article" date="2019" name="Int. J. Syst. Evol. Microbiol.">
        <title>The Global Catalogue of Microorganisms (GCM) 10K type strain sequencing project: providing services to taxonomists for standard genome sequencing and annotation.</title>
        <authorList>
            <consortium name="The Broad Institute Genomics Platform"/>
            <consortium name="The Broad Institute Genome Sequencing Center for Infectious Disease"/>
            <person name="Wu L."/>
            <person name="Ma J."/>
        </authorList>
    </citation>
    <scope>NUCLEOTIDE SEQUENCE [LARGE SCALE GENOMIC DNA]</scope>
    <source>
        <strain evidence="6">NBRC 105857</strain>
    </source>
</reference>
<dbReference type="Gene3D" id="2.30.42.10">
    <property type="match status" value="1"/>
</dbReference>
<evidence type="ECO:0000256" key="3">
    <source>
        <dbReference type="SAM" id="Phobius"/>
    </source>
</evidence>
<dbReference type="InterPro" id="IPR009003">
    <property type="entry name" value="Peptidase_S1_PA"/>
</dbReference>
<dbReference type="InterPro" id="IPR001940">
    <property type="entry name" value="Peptidase_S1C"/>
</dbReference>
<dbReference type="SMART" id="SM00228">
    <property type="entry name" value="PDZ"/>
    <property type="match status" value="1"/>
</dbReference>